<name>A0A7J3I9E5_9CREN</name>
<dbReference type="SUPFAM" id="SSF81301">
    <property type="entry name" value="Nucleotidyltransferase"/>
    <property type="match status" value="1"/>
</dbReference>
<organism evidence="2">
    <name type="scientific">Ignisphaera aggregans</name>
    <dbReference type="NCBI Taxonomy" id="334771"/>
    <lineage>
        <taxon>Archaea</taxon>
        <taxon>Thermoproteota</taxon>
        <taxon>Thermoprotei</taxon>
        <taxon>Desulfurococcales</taxon>
        <taxon>Desulfurococcaceae</taxon>
        <taxon>Ignisphaera</taxon>
    </lineage>
</organism>
<gene>
    <name evidence="2" type="ORF">ENT87_07570</name>
    <name evidence="3" type="ORF">ENU30_02760</name>
</gene>
<feature type="domain" description="Polymerase nucleotidyl transferase" evidence="1">
    <location>
        <begin position="11"/>
        <end position="56"/>
    </location>
</feature>
<keyword evidence="2" id="KW-0808">Transferase</keyword>
<evidence type="ECO:0000259" key="1">
    <source>
        <dbReference type="Pfam" id="PF01909"/>
    </source>
</evidence>
<dbReference type="EMBL" id="DTAI01000221">
    <property type="protein sequence ID" value="HGN37384.1"/>
    <property type="molecule type" value="Genomic_DNA"/>
</dbReference>
<dbReference type="GO" id="GO:0016779">
    <property type="term" value="F:nucleotidyltransferase activity"/>
    <property type="evidence" value="ECO:0007669"/>
    <property type="project" value="InterPro"/>
</dbReference>
<accession>A0A7J3I9E5</accession>
<dbReference type="AlphaFoldDB" id="A0A7J3I9E5"/>
<protein>
    <submittedName>
        <fullName evidence="2">Nucleotidyltransferase domain-containing protein</fullName>
    </submittedName>
</protein>
<proteinExistence type="predicted"/>
<evidence type="ECO:0000313" key="2">
    <source>
        <dbReference type="EMBL" id="HGN37384.1"/>
    </source>
</evidence>
<sequence length="109" mass="12980">MRSQRLFEIRREVVEILKKLAREINATIYLFGSYARGDHTLESDVDVVIACKCFEGMEYTDRVEFVRVRLPHDIGFDIIALTPRELSIKIQKAFFRDISRYWIEIRPQQ</sequence>
<reference evidence="2" key="1">
    <citation type="journal article" date="2020" name="mSystems">
        <title>Genome- and Community-Level Interaction Insights into Carbon Utilization and Element Cycling Functions of Hydrothermarchaeota in Hydrothermal Sediment.</title>
        <authorList>
            <person name="Zhou Z."/>
            <person name="Liu Y."/>
            <person name="Xu W."/>
            <person name="Pan J."/>
            <person name="Luo Z.H."/>
            <person name="Li M."/>
        </authorList>
    </citation>
    <scope>NUCLEOTIDE SEQUENCE [LARGE SCALE GENOMIC DNA]</scope>
    <source>
        <strain evidence="2">SpSt-618</strain>
        <strain evidence="3">SpSt-657</strain>
    </source>
</reference>
<dbReference type="Pfam" id="PF01909">
    <property type="entry name" value="NTP_transf_2"/>
    <property type="match status" value="1"/>
</dbReference>
<dbReference type="EMBL" id="DTBZ01000064">
    <property type="protein sequence ID" value="HGQ17892.1"/>
    <property type="molecule type" value="Genomic_DNA"/>
</dbReference>
<dbReference type="Gene3D" id="3.30.460.10">
    <property type="entry name" value="Beta Polymerase, domain 2"/>
    <property type="match status" value="1"/>
</dbReference>
<dbReference type="CDD" id="cd05403">
    <property type="entry name" value="NT_KNTase_like"/>
    <property type="match status" value="1"/>
</dbReference>
<dbReference type="PANTHER" id="PTHR43449:SF1">
    <property type="entry name" value="POLYMERASE BETA NUCLEOTIDYLTRANSFERASE DOMAIN-CONTAINING PROTEIN"/>
    <property type="match status" value="1"/>
</dbReference>
<dbReference type="InterPro" id="IPR043519">
    <property type="entry name" value="NT_sf"/>
</dbReference>
<evidence type="ECO:0000313" key="3">
    <source>
        <dbReference type="EMBL" id="HGQ17892.1"/>
    </source>
</evidence>
<dbReference type="PANTHER" id="PTHR43449">
    <property type="entry name" value="NUCLEOTIDYLTRANSFERASE"/>
    <property type="match status" value="1"/>
</dbReference>
<dbReference type="InterPro" id="IPR002934">
    <property type="entry name" value="Polymerase_NTP_transf_dom"/>
</dbReference>
<comment type="caution">
    <text evidence="2">The sequence shown here is derived from an EMBL/GenBank/DDBJ whole genome shotgun (WGS) entry which is preliminary data.</text>
</comment>